<dbReference type="GO" id="GO:0086010">
    <property type="term" value="P:membrane depolarization during action potential"/>
    <property type="evidence" value="ECO:0007669"/>
    <property type="project" value="TreeGrafter"/>
</dbReference>
<dbReference type="GO" id="GO:0005248">
    <property type="term" value="F:voltage-gated sodium channel activity"/>
    <property type="evidence" value="ECO:0007669"/>
    <property type="project" value="TreeGrafter"/>
</dbReference>
<dbReference type="Pfam" id="PF00520">
    <property type="entry name" value="Ion_trans"/>
    <property type="match status" value="1"/>
</dbReference>
<dbReference type="Proteomes" id="UP000649617">
    <property type="component" value="Unassembled WGS sequence"/>
</dbReference>
<evidence type="ECO:0000256" key="1">
    <source>
        <dbReference type="ARBA" id="ARBA00004141"/>
    </source>
</evidence>
<reference evidence="7" key="1">
    <citation type="submission" date="2021-02" db="EMBL/GenBank/DDBJ databases">
        <authorList>
            <person name="Dougan E. K."/>
            <person name="Rhodes N."/>
            <person name="Thang M."/>
            <person name="Chan C."/>
        </authorList>
    </citation>
    <scope>NUCLEOTIDE SEQUENCE</scope>
</reference>
<evidence type="ECO:0000256" key="2">
    <source>
        <dbReference type="ARBA" id="ARBA00022692"/>
    </source>
</evidence>
<evidence type="ECO:0000256" key="3">
    <source>
        <dbReference type="ARBA" id="ARBA00022989"/>
    </source>
</evidence>
<gene>
    <name evidence="7" type="primary">Scn11a</name>
    <name evidence="7" type="ORF">SPIL2461_LOCUS2204</name>
</gene>
<dbReference type="EMBL" id="CAJNIZ010002336">
    <property type="protein sequence ID" value="CAE7209443.1"/>
    <property type="molecule type" value="Genomic_DNA"/>
</dbReference>
<dbReference type="InterPro" id="IPR005821">
    <property type="entry name" value="Ion_trans_dom"/>
</dbReference>
<evidence type="ECO:0000313" key="7">
    <source>
        <dbReference type="EMBL" id="CAE7209443.1"/>
    </source>
</evidence>
<dbReference type="PANTHER" id="PTHR10037:SF62">
    <property type="entry name" value="SODIUM CHANNEL PROTEIN 60E"/>
    <property type="match status" value="1"/>
</dbReference>
<protein>
    <submittedName>
        <fullName evidence="7">Scn11a protein</fullName>
    </submittedName>
</protein>
<keyword evidence="3 5" id="KW-1133">Transmembrane helix</keyword>
<proteinExistence type="predicted"/>
<organism evidence="7 8">
    <name type="scientific">Symbiodinium pilosum</name>
    <name type="common">Dinoflagellate</name>
    <dbReference type="NCBI Taxonomy" id="2952"/>
    <lineage>
        <taxon>Eukaryota</taxon>
        <taxon>Sar</taxon>
        <taxon>Alveolata</taxon>
        <taxon>Dinophyceae</taxon>
        <taxon>Suessiales</taxon>
        <taxon>Symbiodiniaceae</taxon>
        <taxon>Symbiodinium</taxon>
    </lineage>
</organism>
<keyword evidence="8" id="KW-1185">Reference proteome</keyword>
<dbReference type="SUPFAM" id="SSF81324">
    <property type="entry name" value="Voltage-gated potassium channels"/>
    <property type="match status" value="1"/>
</dbReference>
<dbReference type="InterPro" id="IPR027359">
    <property type="entry name" value="Volt_channel_dom_sf"/>
</dbReference>
<dbReference type="GO" id="GO:0001518">
    <property type="term" value="C:voltage-gated sodium channel complex"/>
    <property type="evidence" value="ECO:0007669"/>
    <property type="project" value="TreeGrafter"/>
</dbReference>
<comment type="caution">
    <text evidence="7">The sequence shown here is derived from an EMBL/GenBank/DDBJ whole genome shotgun (WGS) entry which is preliminary data.</text>
</comment>
<evidence type="ECO:0000259" key="6">
    <source>
        <dbReference type="Pfam" id="PF00520"/>
    </source>
</evidence>
<feature type="domain" description="Ion transport" evidence="6">
    <location>
        <begin position="50"/>
        <end position="166"/>
    </location>
</feature>
<accession>A0A812JK99</accession>
<sequence length="171" mass="19765">MGREAKNARIEEDSTSLRGQLRRSVSRSGISAIQHPIRRKVAEFCKSPKLELLLGVIISSNMVIVILETDATADNQMAPMWMRVLNLVFLVVYSIEAAVKIYAWRWRYFQDYWNLLDFTVVLLDVALTVTGLFQLSGSGVSMLRIFRMGKMARIFRVLRQIWELKMLLPLR</sequence>
<keyword evidence="4 5" id="KW-0472">Membrane</keyword>
<dbReference type="Gene3D" id="1.20.120.350">
    <property type="entry name" value="Voltage-gated potassium channels. Chain C"/>
    <property type="match status" value="1"/>
</dbReference>
<feature type="transmembrane region" description="Helical" evidence="5">
    <location>
        <begin position="125"/>
        <end position="146"/>
    </location>
</feature>
<evidence type="ECO:0000256" key="5">
    <source>
        <dbReference type="SAM" id="Phobius"/>
    </source>
</evidence>
<feature type="transmembrane region" description="Helical" evidence="5">
    <location>
        <begin position="84"/>
        <end position="105"/>
    </location>
</feature>
<dbReference type="AlphaFoldDB" id="A0A812JK99"/>
<dbReference type="InterPro" id="IPR043203">
    <property type="entry name" value="VGCC_Ca_Na"/>
</dbReference>
<keyword evidence="2 5" id="KW-0812">Transmembrane</keyword>
<name>A0A812JK99_SYMPI</name>
<evidence type="ECO:0000313" key="8">
    <source>
        <dbReference type="Proteomes" id="UP000649617"/>
    </source>
</evidence>
<dbReference type="PANTHER" id="PTHR10037">
    <property type="entry name" value="VOLTAGE-GATED CATION CHANNEL CALCIUM AND SODIUM"/>
    <property type="match status" value="1"/>
</dbReference>
<evidence type="ECO:0000256" key="4">
    <source>
        <dbReference type="ARBA" id="ARBA00023136"/>
    </source>
</evidence>
<dbReference type="OrthoDB" id="414449at2759"/>
<comment type="subcellular location">
    <subcellularLocation>
        <location evidence="1">Membrane</location>
        <topology evidence="1">Multi-pass membrane protein</topology>
    </subcellularLocation>
</comment>